<keyword evidence="1" id="KW-0675">Receptor</keyword>
<name>A0ACB8QCQ2_9AGAM</name>
<reference evidence="1" key="1">
    <citation type="submission" date="2021-02" db="EMBL/GenBank/DDBJ databases">
        <authorList>
            <consortium name="DOE Joint Genome Institute"/>
            <person name="Ahrendt S."/>
            <person name="Looney B.P."/>
            <person name="Miyauchi S."/>
            <person name="Morin E."/>
            <person name="Drula E."/>
            <person name="Courty P.E."/>
            <person name="Chicoki N."/>
            <person name="Fauchery L."/>
            <person name="Kohler A."/>
            <person name="Kuo A."/>
            <person name="Labutti K."/>
            <person name="Pangilinan J."/>
            <person name="Lipzen A."/>
            <person name="Riley R."/>
            <person name="Andreopoulos W."/>
            <person name="He G."/>
            <person name="Johnson J."/>
            <person name="Barry K.W."/>
            <person name="Grigoriev I.V."/>
            <person name="Nagy L."/>
            <person name="Hibbett D."/>
            <person name="Henrissat B."/>
            <person name="Matheny P.B."/>
            <person name="Labbe J."/>
            <person name="Martin F."/>
        </authorList>
    </citation>
    <scope>NUCLEOTIDE SEQUENCE</scope>
    <source>
        <strain evidence="1">EC-137</strain>
    </source>
</reference>
<dbReference type="Proteomes" id="UP000814128">
    <property type="component" value="Unassembled WGS sequence"/>
</dbReference>
<dbReference type="EMBL" id="MU273702">
    <property type="protein sequence ID" value="KAI0029061.1"/>
    <property type="molecule type" value="Genomic_DNA"/>
</dbReference>
<evidence type="ECO:0000313" key="2">
    <source>
        <dbReference type="Proteomes" id="UP000814128"/>
    </source>
</evidence>
<comment type="caution">
    <text evidence="1">The sequence shown here is derived from an EMBL/GenBank/DDBJ whole genome shotgun (WGS) entry which is preliminary data.</text>
</comment>
<reference evidence="1" key="2">
    <citation type="journal article" date="2022" name="New Phytol.">
        <title>Evolutionary transition to the ectomycorrhizal habit in the genomes of a hyperdiverse lineage of mushroom-forming fungi.</title>
        <authorList>
            <person name="Looney B."/>
            <person name="Miyauchi S."/>
            <person name="Morin E."/>
            <person name="Drula E."/>
            <person name="Courty P.E."/>
            <person name="Kohler A."/>
            <person name="Kuo A."/>
            <person name="LaButti K."/>
            <person name="Pangilinan J."/>
            <person name="Lipzen A."/>
            <person name="Riley R."/>
            <person name="Andreopoulos W."/>
            <person name="He G."/>
            <person name="Johnson J."/>
            <person name="Nolan M."/>
            <person name="Tritt A."/>
            <person name="Barry K.W."/>
            <person name="Grigoriev I.V."/>
            <person name="Nagy L.G."/>
            <person name="Hibbett D."/>
            <person name="Henrissat B."/>
            <person name="Matheny P.B."/>
            <person name="Labbe J."/>
            <person name="Martin F.M."/>
        </authorList>
    </citation>
    <scope>NUCLEOTIDE SEQUENCE</scope>
    <source>
        <strain evidence="1">EC-137</strain>
    </source>
</reference>
<organism evidence="1 2">
    <name type="scientific">Vararia minispora EC-137</name>
    <dbReference type="NCBI Taxonomy" id="1314806"/>
    <lineage>
        <taxon>Eukaryota</taxon>
        <taxon>Fungi</taxon>
        <taxon>Dikarya</taxon>
        <taxon>Basidiomycota</taxon>
        <taxon>Agaricomycotina</taxon>
        <taxon>Agaricomycetes</taxon>
        <taxon>Russulales</taxon>
        <taxon>Lachnocladiaceae</taxon>
        <taxon>Vararia</taxon>
    </lineage>
</organism>
<accession>A0ACB8QCQ2</accession>
<keyword evidence="2" id="KW-1185">Reference proteome</keyword>
<gene>
    <name evidence="1" type="ORF">K488DRAFT_73280</name>
</gene>
<protein>
    <submittedName>
        <fullName evidence="1">Pheromone A receptor-domain-containing protein</fullName>
    </submittedName>
</protein>
<proteinExistence type="predicted"/>
<sequence length="444" mass="49529">MLSRPSILLLRGLGSCGCLQLLIRHSLYRPLGKDLYMRVLIRALTTEMLADPSYPFYTVIAIITAALLLLLLTANLARRSWNPGVSFLCFWLFWELLFGGIDAVIWRDNMDLKLPIYCDIVSHVEVFAAVVKPACTLIIARRLYKVTSLRSVGPSTREELFDTAFEWCVGAGIPALVTGILCVSEGFALDYIVQDFRFVIQEGIGCCTAIDSSGLAIIFSSWSITLPLISIIFYFPRILCIFYKHNRDTNRFLNTNDTTGMSRRSYFRILAIGSLDIVFTLPIGITNIILQLREAISTNRKFPFYAGWGAVHSDWAPVGLPFNLMQRMPDTLMFNYVQRWASPALGLTIFALFGLTDEVRATYRRGLLAAAGIMGWTLPVCKHEDVGEIRFGERPLRRSYLSIGASSIADDSLRCTEEADGIPSASMPAVSRADTRRGEAIAEG</sequence>
<evidence type="ECO:0000313" key="1">
    <source>
        <dbReference type="EMBL" id="KAI0029061.1"/>
    </source>
</evidence>